<proteinExistence type="predicted"/>
<name>A0A2P2JYF9_RHIMU</name>
<accession>A0A2P2JYF9</accession>
<dbReference type="AlphaFoldDB" id="A0A2P2JYF9"/>
<sequence>MIIKHQCLSHTLSLIVAAPNPNWVNITPVTLWLRVHKRITVYF</sequence>
<organism evidence="1">
    <name type="scientific">Rhizophora mucronata</name>
    <name type="common">Asiatic mangrove</name>
    <dbReference type="NCBI Taxonomy" id="61149"/>
    <lineage>
        <taxon>Eukaryota</taxon>
        <taxon>Viridiplantae</taxon>
        <taxon>Streptophyta</taxon>
        <taxon>Embryophyta</taxon>
        <taxon>Tracheophyta</taxon>
        <taxon>Spermatophyta</taxon>
        <taxon>Magnoliopsida</taxon>
        <taxon>eudicotyledons</taxon>
        <taxon>Gunneridae</taxon>
        <taxon>Pentapetalae</taxon>
        <taxon>rosids</taxon>
        <taxon>fabids</taxon>
        <taxon>Malpighiales</taxon>
        <taxon>Rhizophoraceae</taxon>
        <taxon>Rhizophora</taxon>
    </lineage>
</organism>
<protein>
    <submittedName>
        <fullName evidence="1">Dtdp-glucose 4-6-dehydratase</fullName>
    </submittedName>
</protein>
<dbReference type="EMBL" id="GGEC01018031">
    <property type="protein sequence ID" value="MBW98514.1"/>
    <property type="molecule type" value="Transcribed_RNA"/>
</dbReference>
<evidence type="ECO:0000313" key="1">
    <source>
        <dbReference type="EMBL" id="MBW98514.1"/>
    </source>
</evidence>
<reference evidence="1" key="1">
    <citation type="submission" date="2018-02" db="EMBL/GenBank/DDBJ databases">
        <title>Rhizophora mucronata_Transcriptome.</title>
        <authorList>
            <person name="Meera S.P."/>
            <person name="Sreeshan A."/>
            <person name="Augustine A."/>
        </authorList>
    </citation>
    <scope>NUCLEOTIDE SEQUENCE</scope>
    <source>
        <tissue evidence="1">Leaf</tissue>
    </source>
</reference>